<sequence>MHTMGQKTRAQKGKNVVPDPDSNHEQDENLFTSNNDKSRYTKSMMPFMSASRKWQLP</sequence>
<feature type="region of interest" description="Disordered" evidence="1">
    <location>
        <begin position="1"/>
        <end position="57"/>
    </location>
</feature>
<reference evidence="2 3" key="1">
    <citation type="journal article" date="2017" name="Plant Biotechnol. J.">
        <title>A comprehensive draft genome sequence for lupin (Lupinus angustifolius), an emerging health food: insights into plant-microbe interactions and legume evolution.</title>
        <authorList>
            <person name="Hane J.K."/>
            <person name="Ming Y."/>
            <person name="Kamphuis L.G."/>
            <person name="Nelson M.N."/>
            <person name="Garg G."/>
            <person name="Atkins C.A."/>
            <person name="Bayer P.E."/>
            <person name="Bravo A."/>
            <person name="Bringans S."/>
            <person name="Cannon S."/>
            <person name="Edwards D."/>
            <person name="Foley R."/>
            <person name="Gao L.L."/>
            <person name="Harrison M.J."/>
            <person name="Huang W."/>
            <person name="Hurgobin B."/>
            <person name="Li S."/>
            <person name="Liu C.W."/>
            <person name="McGrath A."/>
            <person name="Morahan G."/>
            <person name="Murray J."/>
            <person name="Weller J."/>
            <person name="Jian J."/>
            <person name="Singh K.B."/>
        </authorList>
    </citation>
    <scope>NUCLEOTIDE SEQUENCE [LARGE SCALE GENOMIC DNA]</scope>
    <source>
        <strain evidence="3">cv. Tanjil</strain>
        <tissue evidence="2">Whole plant</tissue>
    </source>
</reference>
<dbReference type="Proteomes" id="UP000188354">
    <property type="component" value="Unassembled WGS sequence"/>
</dbReference>
<dbReference type="Gramene" id="OIW17026">
    <property type="protein sequence ID" value="OIW17026"/>
    <property type="gene ID" value="TanjilG_00179"/>
</dbReference>
<comment type="caution">
    <text evidence="2">The sequence shown here is derived from an EMBL/GenBank/DDBJ whole genome shotgun (WGS) entry which is preliminary data.</text>
</comment>
<dbReference type="EMBL" id="MLAU01000821">
    <property type="protein sequence ID" value="OIW17026.1"/>
    <property type="molecule type" value="Genomic_DNA"/>
</dbReference>
<protein>
    <submittedName>
        <fullName evidence="2">Uncharacterized protein</fullName>
    </submittedName>
</protein>
<dbReference type="AlphaFoldDB" id="A0A394D0G1"/>
<gene>
    <name evidence="2" type="ORF">TanjilG_00179</name>
</gene>
<proteinExistence type="predicted"/>
<evidence type="ECO:0000313" key="3">
    <source>
        <dbReference type="Proteomes" id="UP000188354"/>
    </source>
</evidence>
<accession>A0A394D0G1</accession>
<keyword evidence="3" id="KW-1185">Reference proteome</keyword>
<name>A0A394D0G1_LUPAN</name>
<evidence type="ECO:0000313" key="2">
    <source>
        <dbReference type="EMBL" id="OIW17026.1"/>
    </source>
</evidence>
<organism evidence="2 3">
    <name type="scientific">Lupinus angustifolius</name>
    <name type="common">Narrow-leaved blue lupine</name>
    <dbReference type="NCBI Taxonomy" id="3871"/>
    <lineage>
        <taxon>Eukaryota</taxon>
        <taxon>Viridiplantae</taxon>
        <taxon>Streptophyta</taxon>
        <taxon>Embryophyta</taxon>
        <taxon>Tracheophyta</taxon>
        <taxon>Spermatophyta</taxon>
        <taxon>Magnoliopsida</taxon>
        <taxon>eudicotyledons</taxon>
        <taxon>Gunneridae</taxon>
        <taxon>Pentapetalae</taxon>
        <taxon>rosids</taxon>
        <taxon>fabids</taxon>
        <taxon>Fabales</taxon>
        <taxon>Fabaceae</taxon>
        <taxon>Papilionoideae</taxon>
        <taxon>50 kb inversion clade</taxon>
        <taxon>genistoids sensu lato</taxon>
        <taxon>core genistoids</taxon>
        <taxon>Genisteae</taxon>
        <taxon>Lupinus</taxon>
    </lineage>
</organism>
<evidence type="ECO:0000256" key="1">
    <source>
        <dbReference type="SAM" id="MobiDB-lite"/>
    </source>
</evidence>